<comment type="similarity">
    <text evidence="1">Belongs to the RelE toxin family.</text>
</comment>
<evidence type="ECO:0000256" key="1">
    <source>
        <dbReference type="ARBA" id="ARBA00006226"/>
    </source>
</evidence>
<keyword evidence="4" id="KW-1185">Reference proteome</keyword>
<name>A0A2U1JW46_9BACI</name>
<evidence type="ECO:0000313" key="3">
    <source>
        <dbReference type="EMBL" id="PWA09427.1"/>
    </source>
</evidence>
<protein>
    <submittedName>
        <fullName evidence="3">Type II toxin-antitoxin system mRNA interferase toxin, RelE/StbE family</fullName>
    </submittedName>
</protein>
<gene>
    <name evidence="3" type="ORF">DCC39_13085</name>
</gene>
<proteinExistence type="inferred from homology"/>
<evidence type="ECO:0000313" key="4">
    <source>
        <dbReference type="Proteomes" id="UP000245998"/>
    </source>
</evidence>
<dbReference type="EMBL" id="QCZG01000029">
    <property type="protein sequence ID" value="PWA09427.1"/>
    <property type="molecule type" value="Genomic_DNA"/>
</dbReference>
<accession>A0A2U1JW46</accession>
<dbReference type="InterPro" id="IPR051803">
    <property type="entry name" value="TA_system_RelE-like_toxin"/>
</dbReference>
<evidence type="ECO:0000256" key="2">
    <source>
        <dbReference type="ARBA" id="ARBA00022649"/>
    </source>
</evidence>
<dbReference type="Proteomes" id="UP000245998">
    <property type="component" value="Unassembled WGS sequence"/>
</dbReference>
<dbReference type="RefSeq" id="WP_116555356.1">
    <property type="nucleotide sequence ID" value="NZ_QCZG01000029.1"/>
</dbReference>
<dbReference type="Pfam" id="PF05016">
    <property type="entry name" value="ParE_toxin"/>
    <property type="match status" value="1"/>
</dbReference>
<reference evidence="3 4" key="1">
    <citation type="submission" date="2018-04" db="EMBL/GenBank/DDBJ databases">
        <title>Camelliibacillus theae gen. nov., sp. nov., isolated from Pu'er tea.</title>
        <authorList>
            <person name="Niu L."/>
        </authorList>
    </citation>
    <scope>NUCLEOTIDE SEQUENCE [LARGE SCALE GENOMIC DNA]</scope>
    <source>
        <strain evidence="3 4">T8</strain>
    </source>
</reference>
<dbReference type="Gene3D" id="3.30.2310.20">
    <property type="entry name" value="RelE-like"/>
    <property type="match status" value="1"/>
</dbReference>
<organism evidence="3 4">
    <name type="scientific">Pueribacillus theae</name>
    <dbReference type="NCBI Taxonomy" id="2171751"/>
    <lineage>
        <taxon>Bacteria</taxon>
        <taxon>Bacillati</taxon>
        <taxon>Bacillota</taxon>
        <taxon>Bacilli</taxon>
        <taxon>Bacillales</taxon>
        <taxon>Bacillaceae</taxon>
        <taxon>Pueribacillus</taxon>
    </lineage>
</organism>
<dbReference type="PANTHER" id="PTHR33755">
    <property type="entry name" value="TOXIN PARE1-RELATED"/>
    <property type="match status" value="1"/>
</dbReference>
<dbReference type="InterPro" id="IPR035093">
    <property type="entry name" value="RelE/ParE_toxin_dom_sf"/>
</dbReference>
<dbReference type="NCBIfam" id="TIGR02385">
    <property type="entry name" value="RelE_StbE"/>
    <property type="match status" value="1"/>
</dbReference>
<comment type="caution">
    <text evidence="3">The sequence shown here is derived from an EMBL/GenBank/DDBJ whole genome shotgun (WGS) entry which is preliminary data.</text>
</comment>
<dbReference type="OrthoDB" id="362857at2"/>
<keyword evidence="2" id="KW-1277">Toxin-antitoxin system</keyword>
<sequence length="106" mass="12638">MPQKKIKYAPVAADDMDEIFSYISQENHLAAEALLNKLNDRIIALADFPEMGTVLSDEDYELVKQGYRFIVVHPYLIFYRYNHNTVFIHRILHGRRDYLRELFKME</sequence>
<dbReference type="AlphaFoldDB" id="A0A2U1JW46"/>
<dbReference type="InterPro" id="IPR007712">
    <property type="entry name" value="RelE/ParE_toxin"/>
</dbReference>